<dbReference type="eggNOG" id="arCOG08976">
    <property type="taxonomic scope" value="Archaea"/>
</dbReference>
<reference evidence="3 4" key="1">
    <citation type="journal article" date="2009" name="Stand. Genomic Sci.">
        <title>Complete genome sequence of Halomicrobium mukohataei type strain (arg-2).</title>
        <authorList>
            <person name="Tindall B.J."/>
            <person name="Schneider S."/>
            <person name="Lapidus A."/>
            <person name="Copeland A."/>
            <person name="Glavina Del Rio T."/>
            <person name="Nolan M."/>
            <person name="Lucas S."/>
            <person name="Chen F."/>
            <person name="Tice H."/>
            <person name="Cheng J.F."/>
            <person name="Saunders E."/>
            <person name="Bruce D."/>
            <person name="Goodwin L."/>
            <person name="Pitluck S."/>
            <person name="Mikhailova N."/>
            <person name="Pati A."/>
            <person name="Ivanova N."/>
            <person name="Mavrommatis K."/>
            <person name="Chen A."/>
            <person name="Palaniappan K."/>
            <person name="Chain P."/>
            <person name="Land M."/>
            <person name="Hauser L."/>
            <person name="Chang Y.J."/>
            <person name="Jeffries C.D."/>
            <person name="Brettin T."/>
            <person name="Han C."/>
            <person name="Rohde M."/>
            <person name="Goker M."/>
            <person name="Bristow J."/>
            <person name="Eisen J.A."/>
            <person name="Markowitz V."/>
            <person name="Hugenholtz P."/>
            <person name="Klenk H.P."/>
            <person name="Kyrpides N.C."/>
            <person name="Detter J.C."/>
        </authorList>
    </citation>
    <scope>NUCLEOTIDE SEQUENCE [LARGE SCALE GENOMIC DNA]</scope>
    <source>
        <strain evidence="4">ATCC 700874 / DSM 12286 / JCM 9738 / NCIMB 13541</strain>
    </source>
</reference>
<organism evidence="3 4">
    <name type="scientific">Halomicrobium mukohataei (strain ATCC 700874 / DSM 12286 / JCM 9738 / NCIMB 13541)</name>
    <name type="common">Haloarcula mukohataei</name>
    <dbReference type="NCBI Taxonomy" id="485914"/>
    <lineage>
        <taxon>Archaea</taxon>
        <taxon>Methanobacteriati</taxon>
        <taxon>Methanobacteriota</taxon>
        <taxon>Stenosarchaea group</taxon>
        <taxon>Halobacteria</taxon>
        <taxon>Halobacteriales</taxon>
        <taxon>Haloarculaceae</taxon>
        <taxon>Halomicrobium</taxon>
    </lineage>
</organism>
<protein>
    <submittedName>
        <fullName evidence="3">Uncharacterized protein</fullName>
    </submittedName>
</protein>
<feature type="transmembrane region" description="Helical" evidence="2">
    <location>
        <begin position="12"/>
        <end position="32"/>
    </location>
</feature>
<dbReference type="HOGENOM" id="CLU_2032797_0_0_2"/>
<keyword evidence="2" id="KW-0472">Membrane</keyword>
<keyword evidence="2" id="KW-0812">Transmembrane</keyword>
<evidence type="ECO:0000313" key="3">
    <source>
        <dbReference type="EMBL" id="ACV46893.1"/>
    </source>
</evidence>
<dbReference type="KEGG" id="hmu:Hmuk_0762"/>
<sequence>MENTSFVPSLKRVHIVAAFVLLGVAAFLYSVIVSYQFLLGTGVAIASFVVALFTYYGGTNRKTATRATIVVTLIYGAFTLQFPIAVIAACLVYLTAWLTGSDSPLDAPDTRVFPVESTATSESDRSE</sequence>
<dbReference type="AlphaFoldDB" id="C7NZY5"/>
<gene>
    <name evidence="3" type="ordered locus">Hmuk_0762</name>
</gene>
<proteinExistence type="predicted"/>
<evidence type="ECO:0000256" key="1">
    <source>
        <dbReference type="SAM" id="MobiDB-lite"/>
    </source>
</evidence>
<keyword evidence="2" id="KW-1133">Transmembrane helix</keyword>
<dbReference type="Proteomes" id="UP000001746">
    <property type="component" value="Chromosome"/>
</dbReference>
<feature type="region of interest" description="Disordered" evidence="1">
    <location>
        <begin position="102"/>
        <end position="127"/>
    </location>
</feature>
<name>C7NZY5_HALMD</name>
<evidence type="ECO:0000256" key="2">
    <source>
        <dbReference type="SAM" id="Phobius"/>
    </source>
</evidence>
<dbReference type="EMBL" id="CP001688">
    <property type="protein sequence ID" value="ACV46893.1"/>
    <property type="molecule type" value="Genomic_DNA"/>
</dbReference>
<accession>C7NZY5</accession>
<feature type="transmembrane region" description="Helical" evidence="2">
    <location>
        <begin position="69"/>
        <end position="94"/>
    </location>
</feature>
<keyword evidence="4" id="KW-1185">Reference proteome</keyword>
<evidence type="ECO:0000313" key="4">
    <source>
        <dbReference type="Proteomes" id="UP000001746"/>
    </source>
</evidence>
<feature type="transmembrane region" description="Helical" evidence="2">
    <location>
        <begin position="38"/>
        <end position="57"/>
    </location>
</feature>